<dbReference type="EMBL" id="VNKQ01000004">
    <property type="protein sequence ID" value="KAG0651243.1"/>
    <property type="molecule type" value="Genomic_DNA"/>
</dbReference>
<dbReference type="InterPro" id="IPR020846">
    <property type="entry name" value="MFS_dom"/>
</dbReference>
<evidence type="ECO:0000256" key="1">
    <source>
        <dbReference type="ARBA" id="ARBA00004141"/>
    </source>
</evidence>
<evidence type="ECO:0000313" key="10">
    <source>
        <dbReference type="Proteomes" id="UP000785200"/>
    </source>
</evidence>
<reference evidence="9" key="1">
    <citation type="submission" date="2019-07" db="EMBL/GenBank/DDBJ databases">
        <title>Hyphodiscus hymeniophilus genome sequencing and assembly.</title>
        <authorList>
            <person name="Kramer G."/>
            <person name="Nodwell J."/>
        </authorList>
    </citation>
    <scope>NUCLEOTIDE SEQUENCE</scope>
    <source>
        <strain evidence="9">ATCC 34498</strain>
    </source>
</reference>
<feature type="transmembrane region" description="Helical" evidence="7">
    <location>
        <begin position="78"/>
        <end position="94"/>
    </location>
</feature>
<feature type="region of interest" description="Disordered" evidence="6">
    <location>
        <begin position="198"/>
        <end position="239"/>
    </location>
</feature>
<dbReference type="Proteomes" id="UP000785200">
    <property type="component" value="Unassembled WGS sequence"/>
</dbReference>
<feature type="transmembrane region" description="Helical" evidence="7">
    <location>
        <begin position="428"/>
        <end position="449"/>
    </location>
</feature>
<protein>
    <submittedName>
        <fullName evidence="9">MFS-type transporter</fullName>
    </submittedName>
</protein>
<dbReference type="Gene3D" id="1.20.1250.20">
    <property type="entry name" value="MFS general substrate transporter like domains"/>
    <property type="match status" value="1"/>
</dbReference>
<proteinExistence type="predicted"/>
<feature type="transmembrane region" description="Helical" evidence="7">
    <location>
        <begin position="100"/>
        <end position="125"/>
    </location>
</feature>
<evidence type="ECO:0000256" key="6">
    <source>
        <dbReference type="SAM" id="MobiDB-lite"/>
    </source>
</evidence>
<comment type="caution">
    <text evidence="9">The sequence shown here is derived from an EMBL/GenBank/DDBJ whole genome shotgun (WGS) entry which is preliminary data.</text>
</comment>
<sequence length="466" mass="49463">MFSKAGLSIFVYGTRIGNAPPPPFLRFRSSNYFIIGTISLAVFTSLGHISLFFGSSSLTFCIDAICGWFADRSTSRRVPLLLGLLAVGASTALLCVGKSLALLIAGRACQGVSGAFVWTVGLALISDSIEKEEMGQAMGYIALAMSLGSIAGPLLGGVVYAKAGYYAVFAMGFALIGFDIFLRLIMIEKSSAAQWSLPNDTSTPPVGVTPSWRPESKDEIAPVPPPVLTSESEKSPSTKRTIRRLPPMITLLRIPRLLASMFGCFVQAASLAAFDSSLPLYVKNTFHWTSNGAGLIFVCLIVPQFVAPFIGAFSDRSGPRLPTTLGLFGAIPFWVCLRFVTYDSISQKVLLCAMLSMIGFCLTLVMAPLMAEIDHVVEVEEKRRPGSLGKRGAAAQGFGLFNTAFALGTLIGPLWAGFVIDKAGWGTMGWTLGLLSGVAAAATLIWTGGKIKLNGKEGRISGATVV</sequence>
<dbReference type="CDD" id="cd17325">
    <property type="entry name" value="MFS_MdtG_SLC18_like"/>
    <property type="match status" value="1"/>
</dbReference>
<feature type="transmembrane region" description="Helical" evidence="7">
    <location>
        <begin position="33"/>
        <end position="66"/>
    </location>
</feature>
<evidence type="ECO:0000256" key="3">
    <source>
        <dbReference type="ARBA" id="ARBA00022692"/>
    </source>
</evidence>
<keyword evidence="2" id="KW-0813">Transport</keyword>
<name>A0A9P6VPF0_9HELO</name>
<dbReference type="SUPFAM" id="SSF103473">
    <property type="entry name" value="MFS general substrate transporter"/>
    <property type="match status" value="1"/>
</dbReference>
<dbReference type="PANTHER" id="PTHR23506">
    <property type="entry name" value="GH10249P"/>
    <property type="match status" value="1"/>
</dbReference>
<dbReference type="GO" id="GO:0016020">
    <property type="term" value="C:membrane"/>
    <property type="evidence" value="ECO:0007669"/>
    <property type="project" value="UniProtKB-SubCell"/>
</dbReference>
<dbReference type="PROSITE" id="PS50850">
    <property type="entry name" value="MFS"/>
    <property type="match status" value="1"/>
</dbReference>
<dbReference type="GO" id="GO:0022857">
    <property type="term" value="F:transmembrane transporter activity"/>
    <property type="evidence" value="ECO:0007669"/>
    <property type="project" value="InterPro"/>
</dbReference>
<keyword evidence="5 7" id="KW-0472">Membrane</keyword>
<dbReference type="InterPro" id="IPR036259">
    <property type="entry name" value="MFS_trans_sf"/>
</dbReference>
<feature type="transmembrane region" description="Helical" evidence="7">
    <location>
        <begin position="325"/>
        <end position="342"/>
    </location>
</feature>
<evidence type="ECO:0000256" key="5">
    <source>
        <dbReference type="ARBA" id="ARBA00023136"/>
    </source>
</evidence>
<evidence type="ECO:0000313" key="9">
    <source>
        <dbReference type="EMBL" id="KAG0651243.1"/>
    </source>
</evidence>
<feature type="transmembrane region" description="Helical" evidence="7">
    <location>
        <begin position="348"/>
        <end position="371"/>
    </location>
</feature>
<feature type="domain" description="Major facilitator superfamily (MFS) profile" evidence="8">
    <location>
        <begin position="1"/>
        <end position="451"/>
    </location>
</feature>
<dbReference type="InterPro" id="IPR050930">
    <property type="entry name" value="MFS_Vesicular_Transporter"/>
</dbReference>
<dbReference type="Pfam" id="PF07690">
    <property type="entry name" value="MFS_1"/>
    <property type="match status" value="1"/>
</dbReference>
<feature type="transmembrane region" description="Helical" evidence="7">
    <location>
        <begin position="137"/>
        <end position="159"/>
    </location>
</feature>
<feature type="transmembrane region" description="Helical" evidence="7">
    <location>
        <begin position="392"/>
        <end position="416"/>
    </location>
</feature>
<evidence type="ECO:0000256" key="2">
    <source>
        <dbReference type="ARBA" id="ARBA00022448"/>
    </source>
</evidence>
<gene>
    <name evidence="9" type="ORF">D0Z07_1506</name>
</gene>
<feature type="transmembrane region" description="Helical" evidence="7">
    <location>
        <begin position="294"/>
        <end position="313"/>
    </location>
</feature>
<evidence type="ECO:0000256" key="7">
    <source>
        <dbReference type="SAM" id="Phobius"/>
    </source>
</evidence>
<evidence type="ECO:0000256" key="4">
    <source>
        <dbReference type="ARBA" id="ARBA00022989"/>
    </source>
</evidence>
<organism evidence="9 10">
    <name type="scientific">Hyphodiscus hymeniophilus</name>
    <dbReference type="NCBI Taxonomy" id="353542"/>
    <lineage>
        <taxon>Eukaryota</taxon>
        <taxon>Fungi</taxon>
        <taxon>Dikarya</taxon>
        <taxon>Ascomycota</taxon>
        <taxon>Pezizomycotina</taxon>
        <taxon>Leotiomycetes</taxon>
        <taxon>Helotiales</taxon>
        <taxon>Hyphodiscaceae</taxon>
        <taxon>Hyphodiscus</taxon>
    </lineage>
</organism>
<dbReference type="PANTHER" id="PTHR23506:SF23">
    <property type="entry name" value="GH10249P"/>
    <property type="match status" value="1"/>
</dbReference>
<keyword evidence="3 7" id="KW-0812">Transmembrane</keyword>
<accession>A0A9P6VPF0</accession>
<feature type="transmembrane region" description="Helical" evidence="7">
    <location>
        <begin position="165"/>
        <end position="186"/>
    </location>
</feature>
<dbReference type="AlphaFoldDB" id="A0A9P6VPF0"/>
<comment type="subcellular location">
    <subcellularLocation>
        <location evidence="1">Membrane</location>
        <topology evidence="1">Multi-pass membrane protein</topology>
    </subcellularLocation>
</comment>
<evidence type="ECO:0000259" key="8">
    <source>
        <dbReference type="PROSITE" id="PS50850"/>
    </source>
</evidence>
<keyword evidence="10" id="KW-1185">Reference proteome</keyword>
<keyword evidence="4 7" id="KW-1133">Transmembrane helix</keyword>
<dbReference type="InterPro" id="IPR011701">
    <property type="entry name" value="MFS"/>
</dbReference>
<dbReference type="OrthoDB" id="5086884at2759"/>